<feature type="compositionally biased region" description="Low complexity" evidence="1">
    <location>
        <begin position="1"/>
        <end position="32"/>
    </location>
</feature>
<dbReference type="EMBL" id="BTGD01000013">
    <property type="protein sequence ID" value="GMM57452.1"/>
    <property type="molecule type" value="Genomic_DNA"/>
</dbReference>
<comment type="caution">
    <text evidence="2">The sequence shown here is derived from an EMBL/GenBank/DDBJ whole genome shotgun (WGS) entry which is preliminary data.</text>
</comment>
<keyword evidence="3" id="KW-1185">Reference proteome</keyword>
<accession>A0AAV5S1H3</accession>
<organism evidence="2 3">
    <name type="scientific">Maudiozyma humilis</name>
    <name type="common">Sour dough yeast</name>
    <name type="synonym">Kazachstania humilis</name>
    <dbReference type="NCBI Taxonomy" id="51915"/>
    <lineage>
        <taxon>Eukaryota</taxon>
        <taxon>Fungi</taxon>
        <taxon>Dikarya</taxon>
        <taxon>Ascomycota</taxon>
        <taxon>Saccharomycotina</taxon>
        <taxon>Saccharomycetes</taxon>
        <taxon>Saccharomycetales</taxon>
        <taxon>Saccharomycetaceae</taxon>
        <taxon>Maudiozyma</taxon>
    </lineage>
</organism>
<dbReference type="AlphaFoldDB" id="A0AAV5S1H3"/>
<dbReference type="Proteomes" id="UP001377567">
    <property type="component" value="Unassembled WGS sequence"/>
</dbReference>
<gene>
    <name evidence="2" type="ORF">DAKH74_040680</name>
</gene>
<reference evidence="2 3" key="1">
    <citation type="journal article" date="2023" name="Elife">
        <title>Identification of key yeast species and microbe-microbe interactions impacting larval growth of Drosophila in the wild.</title>
        <authorList>
            <person name="Mure A."/>
            <person name="Sugiura Y."/>
            <person name="Maeda R."/>
            <person name="Honda K."/>
            <person name="Sakurai N."/>
            <person name="Takahashi Y."/>
            <person name="Watada M."/>
            <person name="Katoh T."/>
            <person name="Gotoh A."/>
            <person name="Gotoh Y."/>
            <person name="Taniguchi I."/>
            <person name="Nakamura K."/>
            <person name="Hayashi T."/>
            <person name="Katayama T."/>
            <person name="Uemura T."/>
            <person name="Hattori Y."/>
        </authorList>
    </citation>
    <scope>NUCLEOTIDE SEQUENCE [LARGE SCALE GENOMIC DNA]</scope>
    <source>
        <strain evidence="2 3">KH-74</strain>
    </source>
</reference>
<feature type="region of interest" description="Disordered" evidence="1">
    <location>
        <begin position="1"/>
        <end position="38"/>
    </location>
</feature>
<protein>
    <submittedName>
        <fullName evidence="2">Rts3 protein</fullName>
    </submittedName>
</protein>
<evidence type="ECO:0000313" key="2">
    <source>
        <dbReference type="EMBL" id="GMM57452.1"/>
    </source>
</evidence>
<sequence length="234" mass="25930">MSDFTHTPTHSPTHPHSLPHSLPPKSRRSLSLGFPRVTSAPTLSREEIINRMENEQDAIVVRLLREINALRAENARLRTHLTHPHTSHPSHKPHRHLTIDEDAITDDEETDPHVESLSIAPVTPRTSTSTSSRRTSASSSASASSASSYSGTIFPVETAATFPRPQRFSFSYTLAPSLPAVLPAQPEYPVAQGKLAQPPQTPVSSRKRRTSASLEHNPHFKNHERKVSQILPQR</sequence>
<feature type="region of interest" description="Disordered" evidence="1">
    <location>
        <begin position="191"/>
        <end position="234"/>
    </location>
</feature>
<name>A0AAV5S1H3_MAUHU</name>
<feature type="compositionally biased region" description="Low complexity" evidence="1">
    <location>
        <begin position="125"/>
        <end position="148"/>
    </location>
</feature>
<proteinExistence type="predicted"/>
<evidence type="ECO:0000256" key="1">
    <source>
        <dbReference type="SAM" id="MobiDB-lite"/>
    </source>
</evidence>
<feature type="region of interest" description="Disordered" evidence="1">
    <location>
        <begin position="108"/>
        <end position="149"/>
    </location>
</feature>
<evidence type="ECO:0000313" key="3">
    <source>
        <dbReference type="Proteomes" id="UP001377567"/>
    </source>
</evidence>